<evidence type="ECO:0000256" key="4">
    <source>
        <dbReference type="PROSITE-ProRule" id="PRU00192"/>
    </source>
</evidence>
<proteinExistence type="predicted"/>
<dbReference type="CDD" id="cd06224">
    <property type="entry name" value="REM"/>
    <property type="match status" value="1"/>
</dbReference>
<dbReference type="PANTHER" id="PTHR23113">
    <property type="entry name" value="GUANINE NUCLEOTIDE EXCHANGE FACTOR"/>
    <property type="match status" value="1"/>
</dbReference>
<dbReference type="Gene3D" id="1.20.870.10">
    <property type="entry name" value="Son of sevenless (SoS) protein Chain: S domain 1"/>
    <property type="match status" value="1"/>
</dbReference>
<dbReference type="GO" id="GO:0007265">
    <property type="term" value="P:Ras protein signal transduction"/>
    <property type="evidence" value="ECO:0007669"/>
    <property type="project" value="TreeGrafter"/>
</dbReference>
<feature type="compositionally biased region" description="Basic and acidic residues" evidence="5">
    <location>
        <begin position="549"/>
        <end position="559"/>
    </location>
</feature>
<dbReference type="PANTHER" id="PTHR23113:SF354">
    <property type="entry name" value="BUD SITE SELECTION PROTEIN 5"/>
    <property type="match status" value="1"/>
</dbReference>
<feature type="compositionally biased region" description="Basic and acidic residues" evidence="5">
    <location>
        <begin position="28"/>
        <end position="45"/>
    </location>
</feature>
<protein>
    <submittedName>
        <fullName evidence="9">Uncharacterized protein</fullName>
    </submittedName>
</protein>
<dbReference type="InterPro" id="IPR008937">
    <property type="entry name" value="Ras-like_GEF"/>
</dbReference>
<evidence type="ECO:0000256" key="3">
    <source>
        <dbReference type="PROSITE-ProRule" id="PRU00168"/>
    </source>
</evidence>
<dbReference type="GO" id="GO:0005085">
    <property type="term" value="F:guanyl-nucleotide exchange factor activity"/>
    <property type="evidence" value="ECO:0007669"/>
    <property type="project" value="UniProtKB-KW"/>
</dbReference>
<dbReference type="Proteomes" id="UP000275772">
    <property type="component" value="Unassembled WGS sequence"/>
</dbReference>
<evidence type="ECO:0000256" key="1">
    <source>
        <dbReference type="ARBA" id="ARBA00022443"/>
    </source>
</evidence>
<dbReference type="InterPro" id="IPR036964">
    <property type="entry name" value="RASGEF_cat_dom_sf"/>
</dbReference>
<dbReference type="SMART" id="SM00326">
    <property type="entry name" value="SH3"/>
    <property type="match status" value="1"/>
</dbReference>
<dbReference type="EMBL" id="UNSH01000035">
    <property type="protein sequence ID" value="SZF01031.1"/>
    <property type="molecule type" value="Genomic_DNA"/>
</dbReference>
<feature type="compositionally biased region" description="Polar residues" evidence="5">
    <location>
        <begin position="535"/>
        <end position="547"/>
    </location>
</feature>
<dbReference type="InterPro" id="IPR023578">
    <property type="entry name" value="Ras_GEF_dom_sf"/>
</dbReference>
<evidence type="ECO:0000259" key="7">
    <source>
        <dbReference type="PROSITE" id="PS50009"/>
    </source>
</evidence>
<dbReference type="PROSITE" id="PS50212">
    <property type="entry name" value="RASGEF_NTER"/>
    <property type="match status" value="1"/>
</dbReference>
<evidence type="ECO:0000256" key="2">
    <source>
        <dbReference type="ARBA" id="ARBA00022658"/>
    </source>
</evidence>
<accession>A0A383UL62</accession>
<evidence type="ECO:0000313" key="9">
    <source>
        <dbReference type="EMBL" id="SZF01031.1"/>
    </source>
</evidence>
<evidence type="ECO:0000256" key="5">
    <source>
        <dbReference type="SAM" id="MobiDB-lite"/>
    </source>
</evidence>
<dbReference type="AlphaFoldDB" id="A0A383UL62"/>
<dbReference type="VEuPathDB" id="FungiDB:BLGHR1_11783"/>
<feature type="compositionally biased region" description="Pro residues" evidence="5">
    <location>
        <begin position="563"/>
        <end position="572"/>
    </location>
</feature>
<evidence type="ECO:0000259" key="8">
    <source>
        <dbReference type="PROSITE" id="PS50212"/>
    </source>
</evidence>
<dbReference type="InterPro" id="IPR036028">
    <property type="entry name" value="SH3-like_dom_sf"/>
</dbReference>
<reference evidence="9 10" key="1">
    <citation type="submission" date="2017-11" db="EMBL/GenBank/DDBJ databases">
        <authorList>
            <person name="Kracher B."/>
        </authorList>
    </citation>
    <scope>NUCLEOTIDE SEQUENCE [LARGE SCALE GENOMIC DNA]</scope>
    <source>
        <strain evidence="9 10">RACE1</strain>
    </source>
</reference>
<dbReference type="InterPro" id="IPR000651">
    <property type="entry name" value="Ras-like_Gua-exchang_fac_N"/>
</dbReference>
<dbReference type="Pfam" id="PF00617">
    <property type="entry name" value="RasGEF"/>
    <property type="match status" value="1"/>
</dbReference>
<dbReference type="SUPFAM" id="SSF48366">
    <property type="entry name" value="Ras GEF"/>
    <property type="match status" value="1"/>
</dbReference>
<dbReference type="Gene3D" id="1.10.840.10">
    <property type="entry name" value="Ras guanine-nucleotide exchange factors catalytic domain"/>
    <property type="match status" value="1"/>
</dbReference>
<keyword evidence="2 3" id="KW-0344">Guanine-nucleotide releasing factor</keyword>
<feature type="region of interest" description="Disordered" evidence="5">
    <location>
        <begin position="1"/>
        <end position="52"/>
    </location>
</feature>
<dbReference type="CDD" id="cd00155">
    <property type="entry name" value="RasGEF"/>
    <property type="match status" value="1"/>
</dbReference>
<sequence length="1209" mass="134809">MSSDLSVRSAAPLNKPIAIQDPTFPPNMEDRGQSCHRHPTLEKSKPPSLSDLELQVTPNCAETEYPLPENNEPVFHNFLRAFYPFQPAQSDSQTTITLPLNEGDVILIHSIHTNGWADGTLLISGSRGWLPTNYCEAYDPEPMRNLLSGLLNFWDLLRTDSFKENKLFNNQEFIRGIIAGVRYLLEKTDCLTRENELIKNNEILRRNRKSLLSDLSGLVKKSKNLQECVELSSLNSLQRHDLNHTIDEMVVRAFKITVRGVRFLDIWTSCLKAPLGNVQALHTNAPQIIDETPSSPSPPYKAVTTKASILNATDDSHAMLTAANTFSNCSSTERRHTDSPLPQLLKGYSFPVPCGPSSIARPTSTQSKRQSISHRISASLPVAQRQNLVSEKLNCSHDTLLSFLGAFIGRLHLQSQSPSDLISAIQQFVSAGRQLLIVVSAVCDHHSQSAQFLKATKHAMEERIQQLVTAAQDIIKSSGGDDEAVVMPPQKASLLTASTGCVKAAGECVAKTKFFIERIGDFEFESGSSGLGIQMNCSGDTNSSPSPRLQHDTRSDLSNREPSNPPPPPPFTIPNYEKPLPDVPMSSYSLLEDDVYQFTPISPLTTFSPSSFGFPDPAKRVLLPPIPMMSSPLMPQEEFSPTFNQPTQDLECRTSFRASSIATSHDGTNSTYLNSMRNSELSIISQTSTRATTPDINLSASQVRTSTSDLSVIDSLTTATDDVEEVESNMLEKTFAHELLLNKDGGIAGGTLPALVERLTTHDSTPDSVFVSTFYLTFRLFVKPEDFARALIERYDYVSESPKSSGPVRLRVYNVFKGWLESHWQPNVDVPAMETIETFASEKLVKTLPGASRRLLELISIVSSKRTSIPGKLTNNGRTPSYATLAVQDNPNPNSILSKNSLTMLRNWKMGGYSPSIVDFDPLEIARQLTIKGISIFCSILPEELLGSEWTKRSGSNATNVRAMATLSTDLSNLVTDTVLQYDDAKKRASIIKHWIKIAHKCLELRNYDTLMAIICSMNCSTITRLKRTWDAVSQRRKDLLHSLQIVVEPDKNYAILRKKLYDHVPPCLPFVGMYLTDLTFVDAGNSPTRQLPGNGDCDGLTVINFDKHTRTAKIINDLQRFQIPYSLTEIPELQDWIHSQIRRVKHSSENEHVQQLYRKSLLLEPRETQNMCRNYSDVSFPLLPKEKFDLFSWAYKDRSNSITTSTHL</sequence>
<organism evidence="9 10">
    <name type="scientific">Blumeria hordei</name>
    <name type="common">Barley powdery mildew</name>
    <name type="synonym">Blumeria graminis f. sp. hordei</name>
    <dbReference type="NCBI Taxonomy" id="2867405"/>
    <lineage>
        <taxon>Eukaryota</taxon>
        <taxon>Fungi</taxon>
        <taxon>Dikarya</taxon>
        <taxon>Ascomycota</taxon>
        <taxon>Pezizomycotina</taxon>
        <taxon>Leotiomycetes</taxon>
        <taxon>Erysiphales</taxon>
        <taxon>Erysiphaceae</taxon>
        <taxon>Blumeria</taxon>
    </lineage>
</organism>
<keyword evidence="1 4" id="KW-0728">SH3 domain</keyword>
<evidence type="ECO:0000313" key="10">
    <source>
        <dbReference type="Proteomes" id="UP000275772"/>
    </source>
</evidence>
<feature type="domain" description="SH3" evidence="6">
    <location>
        <begin position="74"/>
        <end position="140"/>
    </location>
</feature>
<dbReference type="Pfam" id="PF14604">
    <property type="entry name" value="SH3_9"/>
    <property type="match status" value="1"/>
</dbReference>
<dbReference type="InterPro" id="IPR001895">
    <property type="entry name" value="RASGEF_cat_dom"/>
</dbReference>
<dbReference type="SUPFAM" id="SSF50044">
    <property type="entry name" value="SH3-domain"/>
    <property type="match status" value="1"/>
</dbReference>
<gene>
    <name evidence="9" type="ORF">BLGHR1_11783</name>
</gene>
<dbReference type="PROSITE" id="PS50009">
    <property type="entry name" value="RASGEF_CAT"/>
    <property type="match status" value="1"/>
</dbReference>
<name>A0A383UL62_BLUHO</name>
<feature type="region of interest" description="Disordered" evidence="5">
    <location>
        <begin position="533"/>
        <end position="578"/>
    </location>
</feature>
<dbReference type="InterPro" id="IPR001452">
    <property type="entry name" value="SH3_domain"/>
</dbReference>
<dbReference type="SMART" id="SM00147">
    <property type="entry name" value="RasGEF"/>
    <property type="match status" value="1"/>
</dbReference>
<dbReference type="PROSITE" id="PS50002">
    <property type="entry name" value="SH3"/>
    <property type="match status" value="1"/>
</dbReference>
<feature type="domain" description="N-terminal Ras-GEF" evidence="8">
    <location>
        <begin position="743"/>
        <end position="863"/>
    </location>
</feature>
<dbReference type="SMART" id="SM00229">
    <property type="entry name" value="RasGEFN"/>
    <property type="match status" value="1"/>
</dbReference>
<dbReference type="GO" id="GO:0005886">
    <property type="term" value="C:plasma membrane"/>
    <property type="evidence" value="ECO:0007669"/>
    <property type="project" value="TreeGrafter"/>
</dbReference>
<evidence type="ECO:0000259" key="6">
    <source>
        <dbReference type="PROSITE" id="PS50002"/>
    </source>
</evidence>
<dbReference type="Pfam" id="PF00618">
    <property type="entry name" value="RasGEF_N"/>
    <property type="match status" value="1"/>
</dbReference>
<dbReference type="Gene3D" id="2.30.30.40">
    <property type="entry name" value="SH3 Domains"/>
    <property type="match status" value="1"/>
</dbReference>
<feature type="domain" description="Ras-GEF" evidence="7">
    <location>
        <begin position="921"/>
        <end position="1167"/>
    </location>
</feature>